<dbReference type="EMBL" id="QQZK01000048">
    <property type="protein sequence ID" value="KAF5100378.1"/>
    <property type="molecule type" value="Genomic_DNA"/>
</dbReference>
<reference evidence="1" key="1">
    <citation type="journal article" date="2020" name="Front. Microbiol.">
        <title>Phenotypic and Genetic Characterization of the Cheese Ripening Yeast Geotrichum candidum.</title>
        <authorList>
            <person name="Perkins V."/>
            <person name="Vignola S."/>
            <person name="Lessard M.H."/>
            <person name="Plante P.L."/>
            <person name="Corbeil J."/>
            <person name="Dugat-Bony E."/>
            <person name="Frenette M."/>
            <person name="Labrie S."/>
        </authorList>
    </citation>
    <scope>NUCLEOTIDE SEQUENCE</scope>
    <source>
        <strain evidence="1">LMA-70</strain>
    </source>
</reference>
<protein>
    <submittedName>
        <fullName evidence="1">Uncharacterized protein</fullName>
    </submittedName>
</protein>
<gene>
    <name evidence="1" type="ORF">DV451_002605</name>
</gene>
<sequence length="98" mass="10952">MTHSIAIKAGDNVDAKVQRALAVFATAHAVEFTNRDTRAAQKLVAVVERTKARLHEQQAGLVFQHNRLTHTTRASQPVPQLAIRLSRDERSDDSWVLN</sequence>
<accession>A0A9P5KSJ7</accession>
<comment type="caution">
    <text evidence="1">The sequence shown here is derived from an EMBL/GenBank/DDBJ whole genome shotgun (WGS) entry which is preliminary data.</text>
</comment>
<dbReference type="Proteomes" id="UP000750522">
    <property type="component" value="Unassembled WGS sequence"/>
</dbReference>
<proteinExistence type="predicted"/>
<evidence type="ECO:0000313" key="2">
    <source>
        <dbReference type="Proteomes" id="UP000750522"/>
    </source>
</evidence>
<organism evidence="1 2">
    <name type="scientific">Geotrichum candidum</name>
    <name type="common">Oospora lactis</name>
    <name type="synonym">Dipodascus geotrichum</name>
    <dbReference type="NCBI Taxonomy" id="1173061"/>
    <lineage>
        <taxon>Eukaryota</taxon>
        <taxon>Fungi</taxon>
        <taxon>Dikarya</taxon>
        <taxon>Ascomycota</taxon>
        <taxon>Saccharomycotina</taxon>
        <taxon>Dipodascomycetes</taxon>
        <taxon>Dipodascales</taxon>
        <taxon>Dipodascaceae</taxon>
        <taxon>Geotrichum</taxon>
    </lineage>
</organism>
<dbReference type="AlphaFoldDB" id="A0A9P5KSJ7"/>
<name>A0A9P5KSJ7_GEOCN</name>
<reference evidence="1" key="2">
    <citation type="submission" date="2020-01" db="EMBL/GenBank/DDBJ databases">
        <authorList>
            <person name="Perkins V."/>
            <person name="Lessard M.-H."/>
            <person name="Dugat-Bony E."/>
            <person name="Frenette M."/>
            <person name="Labrie S."/>
        </authorList>
    </citation>
    <scope>NUCLEOTIDE SEQUENCE</scope>
    <source>
        <strain evidence="1">LMA-70</strain>
    </source>
</reference>
<evidence type="ECO:0000313" key="1">
    <source>
        <dbReference type="EMBL" id="KAF5100378.1"/>
    </source>
</evidence>